<dbReference type="Gene3D" id="1.10.10.10">
    <property type="entry name" value="Winged helix-like DNA-binding domain superfamily/Winged helix DNA-binding domain"/>
    <property type="match status" value="1"/>
</dbReference>
<dbReference type="InterPro" id="IPR007627">
    <property type="entry name" value="RNA_pol_sigma70_r2"/>
</dbReference>
<dbReference type="Gene3D" id="1.10.1740.10">
    <property type="match status" value="1"/>
</dbReference>
<dbReference type="InterPro" id="IPR013249">
    <property type="entry name" value="RNA_pol_sigma70_r4_t2"/>
</dbReference>
<dbReference type="GO" id="GO:0016987">
    <property type="term" value="F:sigma factor activity"/>
    <property type="evidence" value="ECO:0007669"/>
    <property type="project" value="UniProtKB-KW"/>
</dbReference>
<dbReference type="OrthoDB" id="6236508at2"/>
<dbReference type="Pfam" id="PF08281">
    <property type="entry name" value="Sigma70_r4_2"/>
    <property type="match status" value="1"/>
</dbReference>
<accession>A0A4R5U1G1</accession>
<keyword evidence="3" id="KW-0731">Sigma factor</keyword>
<reference evidence="8 9" key="1">
    <citation type="submission" date="2019-03" db="EMBL/GenBank/DDBJ databases">
        <title>Luteimonas zhaokaii sp.nov., isolated from the rectal contents of Plateau pika in Yushu, Qinghai Province, China.</title>
        <authorList>
            <person name="Zhang G."/>
        </authorList>
    </citation>
    <scope>NUCLEOTIDE SEQUENCE [LARGE SCALE GENOMIC DNA]</scope>
    <source>
        <strain evidence="8 9">B9</strain>
    </source>
</reference>
<sequence length="200" mass="22260">MEAAQFDVEEEAALIRKARWGNESAFEILYHRHARTVHALAFRITGDAAAAEDITQETFLRLLRFLGGLRSDRPLRPWLKHVATNAAIDRLRRDRSHLEDALPEEAGLSEAGDADAAIVGVDAERLLLMLPPVARAVVWLHAAEGWSHAQLAERFGHGESWSKSLVSRSIAQLRRANAPSADANHDHSNQTRKAATRKTR</sequence>
<dbReference type="SUPFAM" id="SSF88659">
    <property type="entry name" value="Sigma3 and sigma4 domains of RNA polymerase sigma factors"/>
    <property type="match status" value="1"/>
</dbReference>
<comment type="caution">
    <text evidence="8">The sequence shown here is derived from an EMBL/GenBank/DDBJ whole genome shotgun (WGS) entry which is preliminary data.</text>
</comment>
<dbReference type="SUPFAM" id="SSF88946">
    <property type="entry name" value="Sigma2 domain of RNA polymerase sigma factors"/>
    <property type="match status" value="1"/>
</dbReference>
<dbReference type="GO" id="GO:0003677">
    <property type="term" value="F:DNA binding"/>
    <property type="evidence" value="ECO:0007669"/>
    <property type="project" value="InterPro"/>
</dbReference>
<dbReference type="GO" id="GO:0006352">
    <property type="term" value="P:DNA-templated transcription initiation"/>
    <property type="evidence" value="ECO:0007669"/>
    <property type="project" value="InterPro"/>
</dbReference>
<proteinExistence type="inferred from homology"/>
<evidence type="ECO:0000259" key="6">
    <source>
        <dbReference type="Pfam" id="PF04542"/>
    </source>
</evidence>
<evidence type="ECO:0000256" key="5">
    <source>
        <dbReference type="SAM" id="MobiDB-lite"/>
    </source>
</evidence>
<evidence type="ECO:0000256" key="3">
    <source>
        <dbReference type="ARBA" id="ARBA00023082"/>
    </source>
</evidence>
<evidence type="ECO:0000256" key="1">
    <source>
        <dbReference type="ARBA" id="ARBA00010641"/>
    </source>
</evidence>
<evidence type="ECO:0000313" key="9">
    <source>
        <dbReference type="Proteomes" id="UP000294796"/>
    </source>
</evidence>
<feature type="domain" description="RNA polymerase sigma-70 region 2" evidence="6">
    <location>
        <begin position="29"/>
        <end position="95"/>
    </location>
</feature>
<keyword evidence="4" id="KW-0804">Transcription</keyword>
<evidence type="ECO:0000256" key="4">
    <source>
        <dbReference type="ARBA" id="ARBA00023163"/>
    </source>
</evidence>
<organism evidence="8 9">
    <name type="scientific">Luteimonas aestuarii</name>
    <dbReference type="NCBI Taxonomy" id="453837"/>
    <lineage>
        <taxon>Bacteria</taxon>
        <taxon>Pseudomonadati</taxon>
        <taxon>Pseudomonadota</taxon>
        <taxon>Gammaproteobacteria</taxon>
        <taxon>Lysobacterales</taxon>
        <taxon>Lysobacteraceae</taxon>
        <taxon>Luteimonas</taxon>
    </lineage>
</organism>
<comment type="similarity">
    <text evidence="1">Belongs to the sigma-70 factor family. ECF subfamily.</text>
</comment>
<keyword evidence="9" id="KW-1185">Reference proteome</keyword>
<dbReference type="InterPro" id="IPR036388">
    <property type="entry name" value="WH-like_DNA-bd_sf"/>
</dbReference>
<evidence type="ECO:0000256" key="2">
    <source>
        <dbReference type="ARBA" id="ARBA00023015"/>
    </source>
</evidence>
<evidence type="ECO:0000259" key="7">
    <source>
        <dbReference type="Pfam" id="PF08281"/>
    </source>
</evidence>
<name>A0A4R5U1G1_9GAMM</name>
<dbReference type="NCBIfam" id="TIGR02937">
    <property type="entry name" value="sigma70-ECF"/>
    <property type="match status" value="1"/>
</dbReference>
<dbReference type="InterPro" id="IPR014284">
    <property type="entry name" value="RNA_pol_sigma-70_dom"/>
</dbReference>
<dbReference type="Proteomes" id="UP000294796">
    <property type="component" value="Unassembled WGS sequence"/>
</dbReference>
<gene>
    <name evidence="8" type="ORF">E2F46_04395</name>
</gene>
<dbReference type="AlphaFoldDB" id="A0A4R5U1G1"/>
<dbReference type="PANTHER" id="PTHR43133">
    <property type="entry name" value="RNA POLYMERASE ECF-TYPE SIGMA FACTO"/>
    <property type="match status" value="1"/>
</dbReference>
<keyword evidence="2" id="KW-0805">Transcription regulation</keyword>
<feature type="region of interest" description="Disordered" evidence="5">
    <location>
        <begin position="175"/>
        <end position="200"/>
    </location>
</feature>
<dbReference type="InterPro" id="IPR013325">
    <property type="entry name" value="RNA_pol_sigma_r2"/>
</dbReference>
<dbReference type="PANTHER" id="PTHR43133:SF46">
    <property type="entry name" value="RNA POLYMERASE SIGMA-70 FACTOR ECF SUBFAMILY"/>
    <property type="match status" value="1"/>
</dbReference>
<dbReference type="InterPro" id="IPR013324">
    <property type="entry name" value="RNA_pol_sigma_r3/r4-like"/>
</dbReference>
<feature type="domain" description="RNA polymerase sigma factor 70 region 4 type 2" evidence="7">
    <location>
        <begin position="124"/>
        <end position="173"/>
    </location>
</feature>
<dbReference type="InterPro" id="IPR039425">
    <property type="entry name" value="RNA_pol_sigma-70-like"/>
</dbReference>
<protein>
    <submittedName>
        <fullName evidence="8">RNA polymerase sigma factor</fullName>
    </submittedName>
</protein>
<dbReference type="Pfam" id="PF04542">
    <property type="entry name" value="Sigma70_r2"/>
    <property type="match status" value="1"/>
</dbReference>
<dbReference type="RefSeq" id="WP_133320854.1">
    <property type="nucleotide sequence ID" value="NZ_SMTF01000002.1"/>
</dbReference>
<evidence type="ECO:0000313" key="8">
    <source>
        <dbReference type="EMBL" id="TDK27435.1"/>
    </source>
</evidence>
<dbReference type="EMBL" id="SMTF01000002">
    <property type="protein sequence ID" value="TDK27435.1"/>
    <property type="molecule type" value="Genomic_DNA"/>
</dbReference>